<evidence type="ECO:0000256" key="1">
    <source>
        <dbReference type="SAM" id="MobiDB-lite"/>
    </source>
</evidence>
<name>A0A3Q0HAD1_ALLSI</name>
<dbReference type="InterPro" id="IPR040346">
    <property type="entry name" value="GEX1/Brambleberry"/>
</dbReference>
<keyword evidence="2" id="KW-0472">Membrane</keyword>
<accession>A0A3Q0HAD1</accession>
<evidence type="ECO:0000313" key="3">
    <source>
        <dbReference type="Proteomes" id="UP000189705"/>
    </source>
</evidence>
<proteinExistence type="predicted"/>
<organism evidence="3 4">
    <name type="scientific">Alligator sinensis</name>
    <name type="common">Chinese alligator</name>
    <dbReference type="NCBI Taxonomy" id="38654"/>
    <lineage>
        <taxon>Eukaryota</taxon>
        <taxon>Metazoa</taxon>
        <taxon>Chordata</taxon>
        <taxon>Craniata</taxon>
        <taxon>Vertebrata</taxon>
        <taxon>Euteleostomi</taxon>
        <taxon>Archelosauria</taxon>
        <taxon>Archosauria</taxon>
        <taxon>Crocodylia</taxon>
        <taxon>Alligatoridae</taxon>
        <taxon>Alligatorinae</taxon>
        <taxon>Alligator</taxon>
    </lineage>
</organism>
<dbReference type="RefSeq" id="XP_025068527.1">
    <property type="nucleotide sequence ID" value="XM_025212742.1"/>
</dbReference>
<protein>
    <submittedName>
        <fullName evidence="4">Protein brambleberry-like</fullName>
    </submittedName>
</protein>
<feature type="region of interest" description="Disordered" evidence="1">
    <location>
        <begin position="423"/>
        <end position="448"/>
    </location>
</feature>
<evidence type="ECO:0000313" key="4">
    <source>
        <dbReference type="RefSeq" id="XP_025068527.1"/>
    </source>
</evidence>
<feature type="region of interest" description="Disordered" evidence="1">
    <location>
        <begin position="377"/>
        <end position="403"/>
    </location>
</feature>
<dbReference type="InParanoid" id="A0A3Q0HAD1"/>
<keyword evidence="2" id="KW-1133">Transmembrane helix</keyword>
<dbReference type="STRING" id="38654.A0A3Q0HAD1"/>
<dbReference type="AlphaFoldDB" id="A0A3Q0HAD1"/>
<feature type="compositionally biased region" description="Basic and acidic residues" evidence="1">
    <location>
        <begin position="391"/>
        <end position="403"/>
    </location>
</feature>
<reference evidence="4" key="1">
    <citation type="submission" date="2025-08" db="UniProtKB">
        <authorList>
            <consortium name="RefSeq"/>
        </authorList>
    </citation>
    <scope>IDENTIFICATION</scope>
</reference>
<dbReference type="GeneID" id="102371583"/>
<dbReference type="KEGG" id="asn:102371583"/>
<dbReference type="Proteomes" id="UP000189705">
    <property type="component" value="Unplaced"/>
</dbReference>
<sequence length="533" mass="57935">MAEEEVAKLGVSLFNCQASAEGRRTYPCTAGMSLAACTAGMDPDTWNAYHIVSNRARAVCYATRQLQFRRRTEQTVNALVSTAAGQLEAMRLLKDGQEELKELTEESLQRVVRSQHELLAEQERLQGGQEQMASSLRGNLEQLAQEEALIASGQQQVAQLIEGITRKMENMSIHLGEQDVELQEGHQVILADLSRVQSRTQQVYAKIESDLALIQSYQSQTGLYYEELMGKLQRVNRSLGQVLGAVEHLQSSVESRLQHIQSVIAWTGDAGLNPAGLHAGQPQLGVSLGAISTCTLHAAYFLLAALLLAFLQTPGLPRAALLVLVAANALSELQRAASLGFPALTALLVLVITGHWLLTSVCHGAWRVQGQKPGLALLPPPQRAVGARADPSSRRTSTPDRECETSLLKEELHQLEDMSYLPDGPYLEPDSLRPSPSSAAPGPGLGHATSLRRISLARSTWHEVLERRATSDKRHPGLSPASLLRCYSPNQTLASDMSTSLLSPRSLCQGVTRAGQPCRKKAVPGQDFCHVHA</sequence>
<dbReference type="PANTHER" id="PTHR33538:SF1">
    <property type="entry name" value="PROTEIN BRAMBLEBERRY"/>
    <property type="match status" value="1"/>
</dbReference>
<feature type="transmembrane region" description="Helical" evidence="2">
    <location>
        <begin position="339"/>
        <end position="358"/>
    </location>
</feature>
<dbReference type="PANTHER" id="PTHR33538">
    <property type="entry name" value="PROTEIN GAMETE EXPRESSED 1"/>
    <property type="match status" value="1"/>
</dbReference>
<feature type="transmembrane region" description="Helical" evidence="2">
    <location>
        <begin position="300"/>
        <end position="327"/>
    </location>
</feature>
<feature type="compositionally biased region" description="Low complexity" evidence="1">
    <location>
        <begin position="432"/>
        <end position="442"/>
    </location>
</feature>
<keyword evidence="2" id="KW-0812">Transmembrane</keyword>
<keyword evidence="3" id="KW-1185">Reference proteome</keyword>
<evidence type="ECO:0000256" key="2">
    <source>
        <dbReference type="SAM" id="Phobius"/>
    </source>
</evidence>
<gene>
    <name evidence="4" type="primary">LOC102371583</name>
</gene>